<organism evidence="1 2">
    <name type="scientific">Cutaneotrichosporon oleaginosum</name>
    <dbReference type="NCBI Taxonomy" id="879819"/>
    <lineage>
        <taxon>Eukaryota</taxon>
        <taxon>Fungi</taxon>
        <taxon>Dikarya</taxon>
        <taxon>Basidiomycota</taxon>
        <taxon>Agaricomycotina</taxon>
        <taxon>Tremellomycetes</taxon>
        <taxon>Trichosporonales</taxon>
        <taxon>Trichosporonaceae</taxon>
        <taxon>Cutaneotrichosporon</taxon>
    </lineage>
</organism>
<dbReference type="GeneID" id="28984411"/>
<dbReference type="RefSeq" id="XP_018277068.1">
    <property type="nucleotide sequence ID" value="XM_018423808.1"/>
</dbReference>
<evidence type="ECO:0000313" key="2">
    <source>
        <dbReference type="Proteomes" id="UP000053611"/>
    </source>
</evidence>
<dbReference type="EMBL" id="KQ087232">
    <property type="protein sequence ID" value="KLT40577.1"/>
    <property type="molecule type" value="Genomic_DNA"/>
</dbReference>
<reference evidence="1 2" key="1">
    <citation type="submission" date="2015-03" db="EMBL/GenBank/DDBJ databases">
        <title>Genomics and transcriptomics of the oil-accumulating basidiomycete yeast T. oleaginosus allow insights into substrate utilization and the diverse evolutionary trajectories of mating systems in fungi.</title>
        <authorList>
            <consortium name="DOE Joint Genome Institute"/>
            <person name="Kourist R."/>
            <person name="Kracht O."/>
            <person name="Bracharz F."/>
            <person name="Lipzen A."/>
            <person name="Nolan M."/>
            <person name="Ohm R."/>
            <person name="Grigoriev I."/>
            <person name="Sun S."/>
            <person name="Heitman J."/>
            <person name="Bruck T."/>
            <person name="Nowrousian M."/>
        </authorList>
    </citation>
    <scope>NUCLEOTIDE SEQUENCE [LARGE SCALE GENOMIC DNA]</scope>
    <source>
        <strain evidence="1 2">IBC0246</strain>
    </source>
</reference>
<dbReference type="AlphaFoldDB" id="A0A0J0XHU3"/>
<accession>A0A0J0XHU3</accession>
<sequence length="86" mass="8932">MACRATSRQPVAALAPASTALIANVRTVSTTSATVVGVRLKIDALGPSESAAARLACRTRIRLRTGGTLHSRGWESEGVCIVPTED</sequence>
<proteinExistence type="predicted"/>
<evidence type="ECO:0000313" key="1">
    <source>
        <dbReference type="EMBL" id="KLT40577.1"/>
    </source>
</evidence>
<name>A0A0J0XHU3_9TREE</name>
<gene>
    <name evidence="1" type="ORF">CC85DRAFT_287303</name>
</gene>
<protein>
    <submittedName>
        <fullName evidence="1">Uncharacterized protein</fullName>
    </submittedName>
</protein>
<dbReference type="Proteomes" id="UP000053611">
    <property type="component" value="Unassembled WGS sequence"/>
</dbReference>
<keyword evidence="2" id="KW-1185">Reference proteome</keyword>